<dbReference type="AlphaFoldDB" id="A0AAD8UZA5"/>
<comment type="caution">
    <text evidence="1">The sequence shown here is derived from an EMBL/GenBank/DDBJ whole genome shotgun (WGS) entry which is preliminary data.</text>
</comment>
<accession>A0AAD8UZA5</accession>
<dbReference type="RefSeq" id="XP_060409069.1">
    <property type="nucleotide sequence ID" value="XM_060564202.1"/>
</dbReference>
<organism evidence="1 2">
    <name type="scientific">Colletotrichum navitas</name>
    <dbReference type="NCBI Taxonomy" id="681940"/>
    <lineage>
        <taxon>Eukaryota</taxon>
        <taxon>Fungi</taxon>
        <taxon>Dikarya</taxon>
        <taxon>Ascomycota</taxon>
        <taxon>Pezizomycotina</taxon>
        <taxon>Sordariomycetes</taxon>
        <taxon>Hypocreomycetidae</taxon>
        <taxon>Glomerellales</taxon>
        <taxon>Glomerellaceae</taxon>
        <taxon>Colletotrichum</taxon>
        <taxon>Colletotrichum graminicola species complex</taxon>
    </lineage>
</organism>
<evidence type="ECO:0000313" key="2">
    <source>
        <dbReference type="Proteomes" id="UP001230504"/>
    </source>
</evidence>
<keyword evidence="2" id="KW-1185">Reference proteome</keyword>
<dbReference type="Proteomes" id="UP001230504">
    <property type="component" value="Unassembled WGS sequence"/>
</dbReference>
<sequence length="125" mass="14102">MKLQFDLVDYGTTINRNRTNDLPPNSFESIKTTVWAYLETVASPRAWGRAVPVAEGQWDNYIESPGSAMFYLKTVLSGYELMTDAFASTRKSDNALVWGWTVQTSSLISNEAFEASHNRNIRKVS</sequence>
<gene>
    <name evidence="1" type="ORF">LY79DRAFT_673634</name>
</gene>
<protein>
    <submittedName>
        <fullName evidence="1">Uncharacterized protein</fullName>
    </submittedName>
</protein>
<name>A0AAD8UZA5_9PEZI</name>
<dbReference type="GeneID" id="85448442"/>
<reference evidence="1" key="1">
    <citation type="submission" date="2021-06" db="EMBL/GenBank/DDBJ databases">
        <title>Comparative genomics, transcriptomics and evolutionary studies reveal genomic signatures of adaptation to plant cell wall in hemibiotrophic fungi.</title>
        <authorList>
            <consortium name="DOE Joint Genome Institute"/>
            <person name="Baroncelli R."/>
            <person name="Diaz J.F."/>
            <person name="Benocci T."/>
            <person name="Peng M."/>
            <person name="Battaglia E."/>
            <person name="Haridas S."/>
            <person name="Andreopoulos W."/>
            <person name="Labutti K."/>
            <person name="Pangilinan J."/>
            <person name="Floch G.L."/>
            <person name="Makela M.R."/>
            <person name="Henrissat B."/>
            <person name="Grigoriev I.V."/>
            <person name="Crouch J.A."/>
            <person name="De Vries R.P."/>
            <person name="Sukno S.A."/>
            <person name="Thon M.R."/>
        </authorList>
    </citation>
    <scope>NUCLEOTIDE SEQUENCE</scope>
    <source>
        <strain evidence="1">CBS 125086</strain>
    </source>
</reference>
<proteinExistence type="predicted"/>
<dbReference type="EMBL" id="JAHLJV010000092">
    <property type="protein sequence ID" value="KAK1573447.1"/>
    <property type="molecule type" value="Genomic_DNA"/>
</dbReference>
<evidence type="ECO:0000313" key="1">
    <source>
        <dbReference type="EMBL" id="KAK1573447.1"/>
    </source>
</evidence>